<evidence type="ECO:0000256" key="3">
    <source>
        <dbReference type="ARBA" id="ARBA00009947"/>
    </source>
</evidence>
<dbReference type="Gene3D" id="3.30.1120.90">
    <property type="entry name" value="Nucleosome assembly protein"/>
    <property type="match status" value="1"/>
</dbReference>
<keyword evidence="6" id="KW-0539">Nucleus</keyword>
<feature type="coiled-coil region" evidence="8">
    <location>
        <begin position="35"/>
        <end position="69"/>
    </location>
</feature>
<feature type="compositionally biased region" description="Acidic residues" evidence="9">
    <location>
        <begin position="280"/>
        <end position="313"/>
    </location>
</feature>
<gene>
    <name evidence="10" type="ORF">HYH03_018928</name>
</gene>
<evidence type="ECO:0000256" key="5">
    <source>
        <dbReference type="ARBA" id="ARBA00023186"/>
    </source>
</evidence>
<dbReference type="GO" id="GO:0000724">
    <property type="term" value="P:double-strand break repair via homologous recombination"/>
    <property type="evidence" value="ECO:0007669"/>
    <property type="project" value="UniProtKB-ARBA"/>
</dbReference>
<dbReference type="GO" id="GO:0042393">
    <property type="term" value="F:histone binding"/>
    <property type="evidence" value="ECO:0007669"/>
    <property type="project" value="UniProtKB-ARBA"/>
</dbReference>
<comment type="subcellular location">
    <subcellularLocation>
        <location evidence="2">Cytoplasm</location>
    </subcellularLocation>
    <subcellularLocation>
        <location evidence="1">Nucleus</location>
    </subcellularLocation>
</comment>
<organism evidence="10 11">
    <name type="scientific">Edaphochlamys debaryana</name>
    <dbReference type="NCBI Taxonomy" id="47281"/>
    <lineage>
        <taxon>Eukaryota</taxon>
        <taxon>Viridiplantae</taxon>
        <taxon>Chlorophyta</taxon>
        <taxon>core chlorophytes</taxon>
        <taxon>Chlorophyceae</taxon>
        <taxon>CS clade</taxon>
        <taxon>Chlamydomonadales</taxon>
        <taxon>Chlamydomonadales incertae sedis</taxon>
        <taxon>Edaphochlamys</taxon>
    </lineage>
</organism>
<reference evidence="10" key="1">
    <citation type="journal article" date="2020" name="bioRxiv">
        <title>Comparative genomics of Chlamydomonas.</title>
        <authorList>
            <person name="Craig R.J."/>
            <person name="Hasan A.R."/>
            <person name="Ness R.W."/>
            <person name="Keightley P.D."/>
        </authorList>
    </citation>
    <scope>NUCLEOTIDE SEQUENCE</scope>
    <source>
        <strain evidence="10">CCAP 11/70</strain>
    </source>
</reference>
<proteinExistence type="inferred from homology"/>
<keyword evidence="8" id="KW-0175">Coiled coil</keyword>
<comment type="similarity">
    <text evidence="3 7">Belongs to the nucleosome assembly protein (NAP) family.</text>
</comment>
<feature type="compositionally biased region" description="Low complexity" evidence="9">
    <location>
        <begin position="323"/>
        <end position="334"/>
    </location>
</feature>
<protein>
    <recommendedName>
        <fullName evidence="12">Nucleosome assembly protein</fullName>
    </recommendedName>
</protein>
<accession>A0A835XGV9</accession>
<dbReference type="EMBL" id="JAEHOE010000259">
    <property type="protein sequence ID" value="KAG2482121.1"/>
    <property type="molecule type" value="Genomic_DNA"/>
</dbReference>
<keyword evidence="11" id="KW-1185">Reference proteome</keyword>
<evidence type="ECO:0000256" key="8">
    <source>
        <dbReference type="SAM" id="Coils"/>
    </source>
</evidence>
<dbReference type="OrthoDB" id="27325at2759"/>
<dbReference type="PANTHER" id="PTHR11875">
    <property type="entry name" value="TESTIS-SPECIFIC Y-ENCODED PROTEIN"/>
    <property type="match status" value="1"/>
</dbReference>
<comment type="caution">
    <text evidence="10">The sequence shown here is derived from an EMBL/GenBank/DDBJ whole genome shotgun (WGS) entry which is preliminary data.</text>
</comment>
<dbReference type="SUPFAM" id="SSF143113">
    <property type="entry name" value="NAP-like"/>
    <property type="match status" value="1"/>
</dbReference>
<evidence type="ECO:0008006" key="12">
    <source>
        <dbReference type="Google" id="ProtNLM"/>
    </source>
</evidence>
<dbReference type="InterPro" id="IPR002164">
    <property type="entry name" value="NAP_family"/>
</dbReference>
<keyword evidence="4" id="KW-0963">Cytoplasm</keyword>
<dbReference type="FunFam" id="1.20.5.1500:FF:000001">
    <property type="entry name" value="Nucleosome assembly protein 1-like 1"/>
    <property type="match status" value="1"/>
</dbReference>
<dbReference type="Pfam" id="PF00956">
    <property type="entry name" value="NAP"/>
    <property type="match status" value="1"/>
</dbReference>
<dbReference type="Gene3D" id="1.20.5.1500">
    <property type="match status" value="1"/>
</dbReference>
<evidence type="ECO:0000256" key="4">
    <source>
        <dbReference type="ARBA" id="ARBA00022490"/>
    </source>
</evidence>
<dbReference type="GO" id="GO:0005737">
    <property type="term" value="C:cytoplasm"/>
    <property type="evidence" value="ECO:0007669"/>
    <property type="project" value="UniProtKB-SubCell"/>
</dbReference>
<evidence type="ECO:0000256" key="2">
    <source>
        <dbReference type="ARBA" id="ARBA00004496"/>
    </source>
</evidence>
<feature type="region of interest" description="Disordered" evidence="9">
    <location>
        <begin position="274"/>
        <end position="334"/>
    </location>
</feature>
<sequence length="334" mass="37360">MAGGESDTQLIQAKLAKLGLDQTPEEFVASLPGPIKRRVEALQEIQSKHDELEAQFRKERAELEAKYEKLYAPLYVERSEIVQGSKEVAPKEGEPAGDESIKGIPEFWLAVLLKCEVTMDMIKDKDMDVLKYLRDIQAEGLVVDGVSHGFKLRFFFDSNPYFTNEVLEKTYHMLPEDDGVLERAEGTKIEWNAGKDVTVKIMKKKPKKGGKGDSKPQVKTERVDSFFNFFDPPQVPDGEEEIDEDTMEELQAIIEADYEVGATIREKLIPEAVSWYTGEAVDEDGLYLPGDDDEDDEDFEGEEGEEGDDDDEAAPGGEGQAAGGQQQPPECKQQ</sequence>
<dbReference type="GO" id="GO:0006334">
    <property type="term" value="P:nucleosome assembly"/>
    <property type="evidence" value="ECO:0007669"/>
    <property type="project" value="InterPro"/>
</dbReference>
<name>A0A835XGV9_9CHLO</name>
<keyword evidence="5" id="KW-0143">Chaperone</keyword>
<evidence type="ECO:0000256" key="1">
    <source>
        <dbReference type="ARBA" id="ARBA00004123"/>
    </source>
</evidence>
<dbReference type="AlphaFoldDB" id="A0A835XGV9"/>
<evidence type="ECO:0000256" key="9">
    <source>
        <dbReference type="SAM" id="MobiDB-lite"/>
    </source>
</evidence>
<evidence type="ECO:0000313" key="10">
    <source>
        <dbReference type="EMBL" id="KAG2482121.1"/>
    </source>
</evidence>
<dbReference type="GO" id="GO:0005634">
    <property type="term" value="C:nucleus"/>
    <property type="evidence" value="ECO:0007669"/>
    <property type="project" value="UniProtKB-SubCell"/>
</dbReference>
<dbReference type="InterPro" id="IPR037231">
    <property type="entry name" value="NAP-like_sf"/>
</dbReference>
<dbReference type="FunFam" id="3.30.1120.90:FF:000005">
    <property type="entry name" value="Nucleosome assembly protein11"/>
    <property type="match status" value="1"/>
</dbReference>
<dbReference type="Proteomes" id="UP000612055">
    <property type="component" value="Unassembled WGS sequence"/>
</dbReference>
<evidence type="ECO:0000313" key="11">
    <source>
        <dbReference type="Proteomes" id="UP000612055"/>
    </source>
</evidence>
<evidence type="ECO:0000256" key="6">
    <source>
        <dbReference type="ARBA" id="ARBA00023242"/>
    </source>
</evidence>
<evidence type="ECO:0000256" key="7">
    <source>
        <dbReference type="RuleBase" id="RU003876"/>
    </source>
</evidence>